<proteinExistence type="predicted"/>
<dbReference type="HOGENOM" id="CLU_2217181_0_0_2"/>
<gene>
    <name evidence="1" type="ordered locus">TGAM_1441</name>
</gene>
<reference evidence="1 2" key="1">
    <citation type="journal article" date="2007" name="Genome Biol.">
        <title>Genome analysis and genome-wide proteomics of Thermococcus gammatolerans, the most radioresistant organism known amongst the Archaea.</title>
        <authorList>
            <person name="Zivanovic Y."/>
            <person name="Armengaud J."/>
            <person name="Lagorce A."/>
            <person name="Leplat C."/>
            <person name="Guerin P."/>
            <person name="Dutertre M."/>
            <person name="Anthouard V."/>
            <person name="Forterre P."/>
            <person name="Wincker P."/>
            <person name="Confalonieri F."/>
        </authorList>
    </citation>
    <scope>NUCLEOTIDE SEQUENCE [LARGE SCALE GENOMIC DNA]</scope>
    <source>
        <strain evidence="2">DSM 15229 / JCM 11827 / EJ3</strain>
    </source>
</reference>
<dbReference type="PATRIC" id="fig|593117.10.peg.1443"/>
<dbReference type="eggNOG" id="arCOG05718">
    <property type="taxonomic scope" value="Archaea"/>
</dbReference>
<dbReference type="PaxDb" id="593117-TGAM_1441"/>
<dbReference type="KEGG" id="tga:TGAM_1441"/>
<dbReference type="AlphaFoldDB" id="C5A6T1"/>
<protein>
    <submittedName>
        <fullName evidence="1">Uncharacterized protein</fullName>
    </submittedName>
</protein>
<dbReference type="Proteomes" id="UP000001488">
    <property type="component" value="Chromosome"/>
</dbReference>
<evidence type="ECO:0000313" key="2">
    <source>
        <dbReference type="Proteomes" id="UP000001488"/>
    </source>
</evidence>
<organism evidence="1 2">
    <name type="scientific">Thermococcus gammatolerans (strain DSM 15229 / JCM 11827 / EJ3)</name>
    <dbReference type="NCBI Taxonomy" id="593117"/>
    <lineage>
        <taxon>Archaea</taxon>
        <taxon>Methanobacteriati</taxon>
        <taxon>Methanobacteriota</taxon>
        <taxon>Thermococci</taxon>
        <taxon>Thermococcales</taxon>
        <taxon>Thermococcaceae</taxon>
        <taxon>Thermococcus</taxon>
    </lineage>
</organism>
<dbReference type="STRING" id="593117.TGAM_1441"/>
<accession>C5A6T1</accession>
<evidence type="ECO:0000313" key="1">
    <source>
        <dbReference type="EMBL" id="ACS33943.1"/>
    </source>
</evidence>
<sequence length="106" mass="12779">MMWVSMVNNVYLVKEHRLTRDARFFNPLNEDRTVMSMFMAEFKLKFGDRKWYVRRIVEASSLEEAEEKARKYVQLMNRGEVLWELSYVIEAQRPLIIGDEELKKLS</sequence>
<dbReference type="EMBL" id="CP001398">
    <property type="protein sequence ID" value="ACS33943.1"/>
    <property type="molecule type" value="Genomic_DNA"/>
</dbReference>
<name>C5A6T1_THEGJ</name>
<keyword evidence="2" id="KW-1185">Reference proteome</keyword>